<reference evidence="2" key="1">
    <citation type="submission" date="2020-10" db="EMBL/GenBank/DDBJ databases">
        <authorList>
            <person name="Gilroy R."/>
        </authorList>
    </citation>
    <scope>NUCLEOTIDE SEQUENCE</scope>
    <source>
        <strain evidence="2">ChiGjej2B2-16831</strain>
    </source>
</reference>
<comment type="caution">
    <text evidence="2">The sequence shown here is derived from an EMBL/GenBank/DDBJ whole genome shotgun (WGS) entry which is preliminary data.</text>
</comment>
<dbReference type="InterPro" id="IPR050126">
    <property type="entry name" value="Ap4A_hydrolase"/>
</dbReference>
<reference evidence="2" key="2">
    <citation type="journal article" date="2021" name="PeerJ">
        <title>Extensive microbial diversity within the chicken gut microbiome revealed by metagenomics and culture.</title>
        <authorList>
            <person name="Gilroy R."/>
            <person name="Ravi A."/>
            <person name="Getino M."/>
            <person name="Pursley I."/>
            <person name="Horton D.L."/>
            <person name="Alikhan N.F."/>
            <person name="Baker D."/>
            <person name="Gharbi K."/>
            <person name="Hall N."/>
            <person name="Watson M."/>
            <person name="Adriaenssens E.M."/>
            <person name="Foster-Nyarko E."/>
            <person name="Jarju S."/>
            <person name="Secka A."/>
            <person name="Antonio M."/>
            <person name="Oren A."/>
            <person name="Chaudhuri R.R."/>
            <person name="La Ragione R."/>
            <person name="Hildebrand F."/>
            <person name="Pallen M.J."/>
        </authorList>
    </citation>
    <scope>NUCLEOTIDE SEQUENCE</scope>
    <source>
        <strain evidence="2">ChiGjej2B2-16831</strain>
    </source>
</reference>
<protein>
    <submittedName>
        <fullName evidence="2">Metallophosphoesterase</fullName>
    </submittedName>
</protein>
<gene>
    <name evidence="2" type="ORF">IAD24_04585</name>
</gene>
<dbReference type="AlphaFoldDB" id="A0A9D1N467"/>
<organism evidence="2 3">
    <name type="scientific">Candidatus Aphodomorpha intestinavium</name>
    <dbReference type="NCBI Taxonomy" id="2840672"/>
    <lineage>
        <taxon>Bacteria</taxon>
        <taxon>Bacillati</taxon>
        <taxon>Bacillota</taxon>
        <taxon>Clostridia</taxon>
        <taxon>Eubacteriales</taxon>
        <taxon>Candidatus Aphodomorpha</taxon>
    </lineage>
</organism>
<evidence type="ECO:0000259" key="1">
    <source>
        <dbReference type="Pfam" id="PF00149"/>
    </source>
</evidence>
<evidence type="ECO:0000313" key="2">
    <source>
        <dbReference type="EMBL" id="HIU94417.1"/>
    </source>
</evidence>
<dbReference type="GO" id="GO:0005737">
    <property type="term" value="C:cytoplasm"/>
    <property type="evidence" value="ECO:0007669"/>
    <property type="project" value="TreeGrafter"/>
</dbReference>
<feature type="domain" description="Calcineurin-like phosphoesterase" evidence="1">
    <location>
        <begin position="15"/>
        <end position="94"/>
    </location>
</feature>
<accession>A0A9D1N467</accession>
<proteinExistence type="predicted"/>
<dbReference type="GO" id="GO:0016791">
    <property type="term" value="F:phosphatase activity"/>
    <property type="evidence" value="ECO:0007669"/>
    <property type="project" value="TreeGrafter"/>
</dbReference>
<dbReference type="PANTHER" id="PTHR42850:SF4">
    <property type="entry name" value="ZINC-DEPENDENT ENDOPOLYPHOSPHATASE"/>
    <property type="match status" value="1"/>
</dbReference>
<dbReference type="Gene3D" id="3.60.21.10">
    <property type="match status" value="1"/>
</dbReference>
<dbReference type="Pfam" id="PF00149">
    <property type="entry name" value="Metallophos"/>
    <property type="match status" value="1"/>
</dbReference>
<sequence>MFARVCTIDTGRFDRVIAVSDIHGSDAAFCRLLARVGFGAGDALVLLGDYIERGDASLPLLRRIMRLGAQGAAFALAGNCDNLLEDLFTPRFRGDIPAYLRRRKTILHEMLAEQGTPFGADTTADALRALVARHYAAERAWLAALPHIIDTPGHVFVHAGLDAGPLTRQDAERCVRRQDFFAAAPAFAKPVVAGHIPCQSLRADGLGAPLFDRARNLILIDGGAQVVPGGALNALVIARGGYEVVQEPV</sequence>
<dbReference type="EMBL" id="DVNZ01000142">
    <property type="protein sequence ID" value="HIU94417.1"/>
    <property type="molecule type" value="Genomic_DNA"/>
</dbReference>
<name>A0A9D1N467_9FIRM</name>
<dbReference type="SUPFAM" id="SSF56300">
    <property type="entry name" value="Metallo-dependent phosphatases"/>
    <property type="match status" value="1"/>
</dbReference>
<dbReference type="InterPro" id="IPR004843">
    <property type="entry name" value="Calcineurin-like_PHP"/>
</dbReference>
<dbReference type="PANTHER" id="PTHR42850">
    <property type="entry name" value="METALLOPHOSPHOESTERASE"/>
    <property type="match status" value="1"/>
</dbReference>
<dbReference type="InterPro" id="IPR029052">
    <property type="entry name" value="Metallo-depent_PP-like"/>
</dbReference>
<dbReference type="Proteomes" id="UP000824128">
    <property type="component" value="Unassembled WGS sequence"/>
</dbReference>
<evidence type="ECO:0000313" key="3">
    <source>
        <dbReference type="Proteomes" id="UP000824128"/>
    </source>
</evidence>